<reference evidence="3 4" key="1">
    <citation type="journal article" date="2016" name="PLoS Pathog.">
        <title>Biosynthesis of antibiotic leucinostatins in bio-control fungus Purpureocillium lilacinum and their inhibition on phytophthora revealed by genome mining.</title>
        <authorList>
            <person name="Wang G."/>
            <person name="Liu Z."/>
            <person name="Lin R."/>
            <person name="Li E."/>
            <person name="Mao Z."/>
            <person name="Ling J."/>
            <person name="Yang Y."/>
            <person name="Yin W.B."/>
            <person name="Xie B."/>
        </authorList>
    </citation>
    <scope>NUCLEOTIDE SEQUENCE [LARGE SCALE GENOMIC DNA]</scope>
    <source>
        <strain evidence="3">170</strain>
    </source>
</reference>
<gene>
    <name evidence="3" type="ORF">VFPPC_06685</name>
</gene>
<dbReference type="OrthoDB" id="194358at2759"/>
<dbReference type="PANTHER" id="PTHR10622:SF12">
    <property type="entry name" value="HET DOMAIN-CONTAINING PROTEIN"/>
    <property type="match status" value="1"/>
</dbReference>
<evidence type="ECO:0000259" key="2">
    <source>
        <dbReference type="Pfam" id="PF26640"/>
    </source>
</evidence>
<dbReference type="InterPro" id="IPR058525">
    <property type="entry name" value="DUF8212"/>
</dbReference>
<dbReference type="InterPro" id="IPR010730">
    <property type="entry name" value="HET"/>
</dbReference>
<dbReference type="RefSeq" id="XP_018138434.1">
    <property type="nucleotide sequence ID" value="XM_018285678.1"/>
</dbReference>
<feature type="domain" description="DUF8212" evidence="2">
    <location>
        <begin position="220"/>
        <end position="280"/>
    </location>
</feature>
<dbReference type="GeneID" id="28849672"/>
<sequence>MRLINTRTGLFEEFIGRNIPPYAILSHTWDDEEVSFQDMTSNPSCMSMKGFQKIQATCQMACDADLTYAWVDTCCIDKTSSAELTEAINSMYLWYQRSKVCYVYLADMDPSSDIKTALPNCCWFTRGWTLQELIAPDNVVFFDQEWNRRGEKRNLLQELFLITGIGEKVLDHTQPLSSMSVAQKMSWAAHRATTRIEDIAYSLLGIFGVNMPLMYGEEDKAFRRLQEEIMRTTPDLSLFAWRLPPPDDAIYADTQKRPSKRVYCGFLADSPLAFSQAGSLAKRPFGSRREFAFSNCGIKTQVQTWSYTKPKLGKRSYLLPLDCSWDPDLPLGVLIKKCGPDQFLREDPWNLVECRGLVSPNPPLQRYLLTDLSEMTMDPNKQLLDSSRFLSHVRPHVLQLEGSGSIDTYEVWSRARWDDEDFVFFVAANPSHDSSFMTLGVRLQVNKWGVSLPEHVTFKVICFVVGWASPSQPGPQITLLDYKKHPMMDEVLARIKLWDPDTHQLWTQLRLRGIPRSPEAVFAIPETDLFARVYYTLELVTDPEICARQFWKLHIASEVCSKKDLKPVSDQHWTFDRVKHGWKNVP</sequence>
<dbReference type="Pfam" id="PF06985">
    <property type="entry name" value="HET"/>
    <property type="match status" value="1"/>
</dbReference>
<comment type="caution">
    <text evidence="3">The sequence shown here is derived from an EMBL/GenBank/DDBJ whole genome shotgun (WGS) entry which is preliminary data.</text>
</comment>
<evidence type="ECO:0000313" key="4">
    <source>
        <dbReference type="Proteomes" id="UP000078397"/>
    </source>
</evidence>
<feature type="domain" description="Heterokaryon incompatibility" evidence="1">
    <location>
        <begin position="22"/>
        <end position="112"/>
    </location>
</feature>
<keyword evidence="4" id="KW-1185">Reference proteome</keyword>
<dbReference type="AlphaFoldDB" id="A0A179F551"/>
<dbReference type="Pfam" id="PF26640">
    <property type="entry name" value="DUF8212"/>
    <property type="match status" value="1"/>
</dbReference>
<name>A0A179F551_METCM</name>
<dbReference type="EMBL" id="LSBJ02000008">
    <property type="protein sequence ID" value="OAQ60556.1"/>
    <property type="molecule type" value="Genomic_DNA"/>
</dbReference>
<dbReference type="PANTHER" id="PTHR10622">
    <property type="entry name" value="HET DOMAIN-CONTAINING PROTEIN"/>
    <property type="match status" value="1"/>
</dbReference>
<dbReference type="KEGG" id="pchm:VFPPC_06685"/>
<accession>A0A179F551</accession>
<protein>
    <submittedName>
        <fullName evidence="3">HET protein</fullName>
    </submittedName>
</protein>
<dbReference type="Proteomes" id="UP000078397">
    <property type="component" value="Unassembled WGS sequence"/>
</dbReference>
<evidence type="ECO:0000259" key="1">
    <source>
        <dbReference type="Pfam" id="PF06985"/>
    </source>
</evidence>
<dbReference type="STRING" id="1380566.A0A179F551"/>
<proteinExistence type="predicted"/>
<evidence type="ECO:0000313" key="3">
    <source>
        <dbReference type="EMBL" id="OAQ60556.1"/>
    </source>
</evidence>
<organism evidence="3 4">
    <name type="scientific">Pochonia chlamydosporia 170</name>
    <dbReference type="NCBI Taxonomy" id="1380566"/>
    <lineage>
        <taxon>Eukaryota</taxon>
        <taxon>Fungi</taxon>
        <taxon>Dikarya</taxon>
        <taxon>Ascomycota</taxon>
        <taxon>Pezizomycotina</taxon>
        <taxon>Sordariomycetes</taxon>
        <taxon>Hypocreomycetidae</taxon>
        <taxon>Hypocreales</taxon>
        <taxon>Clavicipitaceae</taxon>
        <taxon>Pochonia</taxon>
    </lineage>
</organism>